<comment type="caution">
    <text evidence="2">The sequence shown here is derived from an EMBL/GenBank/DDBJ whole genome shotgun (WGS) entry which is preliminary data.</text>
</comment>
<protein>
    <recommendedName>
        <fullName evidence="1">HepT-like domain-containing protein</fullName>
    </recommendedName>
</protein>
<organism evidence="2 3">
    <name type="scientific">Crocosphaera watsonii WH 0003</name>
    <dbReference type="NCBI Taxonomy" id="423471"/>
    <lineage>
        <taxon>Bacteria</taxon>
        <taxon>Bacillati</taxon>
        <taxon>Cyanobacteriota</taxon>
        <taxon>Cyanophyceae</taxon>
        <taxon>Oscillatoriophycideae</taxon>
        <taxon>Chroococcales</taxon>
        <taxon>Aphanothecaceae</taxon>
        <taxon>Crocosphaera</taxon>
    </lineage>
</organism>
<dbReference type="PATRIC" id="fig|423471.3.peg.5582"/>
<gene>
    <name evidence="2" type="ORF">CWATWH0003_B316</name>
</gene>
<evidence type="ECO:0000313" key="3">
    <source>
        <dbReference type="Proteomes" id="UP000003477"/>
    </source>
</evidence>
<dbReference type="EMBL" id="AESD01001110">
    <property type="protein sequence ID" value="EHJ09257.1"/>
    <property type="molecule type" value="Genomic_DNA"/>
</dbReference>
<name>G5JEX9_CROWT</name>
<dbReference type="GeneID" id="88769265"/>
<dbReference type="AlphaFoldDB" id="G5JEX9"/>
<dbReference type="Proteomes" id="UP000003477">
    <property type="component" value="Unassembled WGS sequence"/>
</dbReference>
<dbReference type="InterPro" id="IPR048769">
    <property type="entry name" value="HepT-like_dom"/>
</dbReference>
<dbReference type="Pfam" id="PF20797">
    <property type="entry name" value="HepT-like_2"/>
    <property type="match status" value="1"/>
</dbReference>
<feature type="domain" description="HepT-like" evidence="1">
    <location>
        <begin position="46"/>
        <end position="154"/>
    </location>
</feature>
<evidence type="ECO:0000313" key="2">
    <source>
        <dbReference type="EMBL" id="EHJ09257.1"/>
    </source>
</evidence>
<dbReference type="RefSeq" id="WP_007313693.1">
    <property type="nucleotide sequence ID" value="NZ_AESD01001110.1"/>
</dbReference>
<reference evidence="2 3" key="1">
    <citation type="journal article" date="2011" name="Front. Microbiol.">
        <title>Two Strains of Crocosphaera watsonii with Highly Conserved Genomes are Distinguished by Strain-Specific Features.</title>
        <authorList>
            <person name="Bench S.R."/>
            <person name="Ilikchyan I.N."/>
            <person name="Tripp H.J."/>
            <person name="Zehr J.P."/>
        </authorList>
    </citation>
    <scope>NUCLEOTIDE SEQUENCE [LARGE SCALE GENOMIC DNA]</scope>
    <source>
        <strain evidence="2 3">WH 0003</strain>
    </source>
</reference>
<sequence length="156" mass="18341">MKTTKIKERIRQELLEIRETIETTQSYLKKLEEPSSQPYQDALIMAISLCLHSFYTGVERIFQFIARFIDYVEPTGESWHQKLLEQMTLTVPDVRSQVISLSTQTSLDEFRRFRHVVRSVYAYKLEIEPVLELANKATILSQTLEREVNLFLESLP</sequence>
<evidence type="ECO:0000259" key="1">
    <source>
        <dbReference type="Pfam" id="PF20797"/>
    </source>
</evidence>
<accession>G5JEX9</accession>
<proteinExistence type="predicted"/>